<gene>
    <name evidence="3" type="ORF">TRITD_3Av1G045970</name>
</gene>
<dbReference type="Gramene" id="TRITD3Av1G045970.2">
    <property type="protein sequence ID" value="TRITD3Av1G045970.2"/>
    <property type="gene ID" value="TRITD3Av1G045970"/>
</dbReference>
<dbReference type="PROSITE" id="PS50404">
    <property type="entry name" value="GST_NTER"/>
    <property type="match status" value="1"/>
</dbReference>
<evidence type="ECO:0000256" key="1">
    <source>
        <dbReference type="RuleBase" id="RU369102"/>
    </source>
</evidence>
<dbReference type="EC" id="2.5.1.18" evidence="1"/>
<evidence type="ECO:0000313" key="3">
    <source>
        <dbReference type="EMBL" id="VAH58487.1"/>
    </source>
</evidence>
<dbReference type="Gene3D" id="3.40.30.10">
    <property type="entry name" value="Glutaredoxin"/>
    <property type="match status" value="1"/>
</dbReference>
<feature type="domain" description="GST N-terminal" evidence="2">
    <location>
        <begin position="14"/>
        <end position="99"/>
    </location>
</feature>
<dbReference type="SUPFAM" id="SSF52833">
    <property type="entry name" value="Thioredoxin-like"/>
    <property type="match status" value="1"/>
</dbReference>
<dbReference type="InterPro" id="IPR045073">
    <property type="entry name" value="Omega/Tau-like"/>
</dbReference>
<evidence type="ECO:0000259" key="2">
    <source>
        <dbReference type="PROSITE" id="PS50404"/>
    </source>
</evidence>
<dbReference type="InterPro" id="IPR036249">
    <property type="entry name" value="Thioredoxin-like_sf"/>
</dbReference>
<dbReference type="PANTHER" id="PTHR11260:SF232">
    <property type="entry name" value="GLUTATHIONE TRANSFERASE"/>
    <property type="match status" value="1"/>
</dbReference>
<organism evidence="3 4">
    <name type="scientific">Triticum turgidum subsp. durum</name>
    <name type="common">Durum wheat</name>
    <name type="synonym">Triticum durum</name>
    <dbReference type="NCBI Taxonomy" id="4567"/>
    <lineage>
        <taxon>Eukaryota</taxon>
        <taxon>Viridiplantae</taxon>
        <taxon>Streptophyta</taxon>
        <taxon>Embryophyta</taxon>
        <taxon>Tracheophyta</taxon>
        <taxon>Spermatophyta</taxon>
        <taxon>Magnoliopsida</taxon>
        <taxon>Liliopsida</taxon>
        <taxon>Poales</taxon>
        <taxon>Poaceae</taxon>
        <taxon>BOP clade</taxon>
        <taxon>Pooideae</taxon>
        <taxon>Triticodae</taxon>
        <taxon>Triticeae</taxon>
        <taxon>Triticinae</taxon>
        <taxon>Triticum</taxon>
    </lineage>
</organism>
<keyword evidence="1" id="KW-0963">Cytoplasm</keyword>
<sequence>MAAATGGGGGSREEGLTLLGFWTSPFALRARFALNLKGVPYEYVEEDLFGERGKSPLLLASNPAHGGKVVPDAAPLVEYNLMKRARLGLPYLPPHQTQQ</sequence>
<keyword evidence="4" id="KW-1185">Reference proteome</keyword>
<keyword evidence="1" id="KW-0808">Transferase</keyword>
<dbReference type="PANTHER" id="PTHR11260">
    <property type="entry name" value="GLUTATHIONE S-TRANSFERASE, GST, SUPERFAMILY, GST DOMAIN CONTAINING"/>
    <property type="match status" value="1"/>
</dbReference>
<dbReference type="Pfam" id="PF02798">
    <property type="entry name" value="GST_N"/>
    <property type="match status" value="1"/>
</dbReference>
<dbReference type="GO" id="GO:0006749">
    <property type="term" value="P:glutathione metabolic process"/>
    <property type="evidence" value="ECO:0007669"/>
    <property type="project" value="TreeGrafter"/>
</dbReference>
<reference evidence="3 4" key="1">
    <citation type="submission" date="2017-09" db="EMBL/GenBank/DDBJ databases">
        <authorList>
            <consortium name="International Durum Wheat Genome Sequencing Consortium (IDWGSC)"/>
            <person name="Milanesi L."/>
        </authorList>
    </citation>
    <scope>NUCLEOTIDE SEQUENCE [LARGE SCALE GENOMIC DNA]</scope>
    <source>
        <strain evidence="4">cv. Svevo</strain>
    </source>
</reference>
<comment type="function">
    <text evidence="1">Is involved in the conjugation of reduced glutathione to a wide number of exogenous and endogenous hydrophobic electrophiles.</text>
</comment>
<comment type="subcellular location">
    <subcellularLocation>
        <location evidence="1">Cytoplasm</location>
        <location evidence="1">Cytosol</location>
    </subcellularLocation>
</comment>
<accession>A0A9R0RF80</accession>
<comment type="similarity">
    <text evidence="1">Belongs to the GST superfamily.</text>
</comment>
<dbReference type="GO" id="GO:0004364">
    <property type="term" value="F:glutathione transferase activity"/>
    <property type="evidence" value="ECO:0007669"/>
    <property type="project" value="UniProtKB-UniRule"/>
</dbReference>
<dbReference type="Proteomes" id="UP000324705">
    <property type="component" value="Chromosome 3A"/>
</dbReference>
<evidence type="ECO:0000313" key="4">
    <source>
        <dbReference type="Proteomes" id="UP000324705"/>
    </source>
</evidence>
<dbReference type="AlphaFoldDB" id="A0A9R0RF80"/>
<comment type="catalytic activity">
    <reaction evidence="1">
        <text>RX + glutathione = an S-substituted glutathione + a halide anion + H(+)</text>
        <dbReference type="Rhea" id="RHEA:16437"/>
        <dbReference type="ChEBI" id="CHEBI:15378"/>
        <dbReference type="ChEBI" id="CHEBI:16042"/>
        <dbReference type="ChEBI" id="CHEBI:17792"/>
        <dbReference type="ChEBI" id="CHEBI:57925"/>
        <dbReference type="ChEBI" id="CHEBI:90779"/>
        <dbReference type="EC" id="2.5.1.18"/>
    </reaction>
</comment>
<dbReference type="EMBL" id="LT934115">
    <property type="protein sequence ID" value="VAH58487.1"/>
    <property type="molecule type" value="Genomic_DNA"/>
</dbReference>
<name>A0A9R0RF80_TRITD</name>
<proteinExistence type="inferred from homology"/>
<dbReference type="InterPro" id="IPR004045">
    <property type="entry name" value="Glutathione_S-Trfase_N"/>
</dbReference>
<dbReference type="GO" id="GO:0005829">
    <property type="term" value="C:cytosol"/>
    <property type="evidence" value="ECO:0007669"/>
    <property type="project" value="UniProtKB-SubCell"/>
</dbReference>
<protein>
    <recommendedName>
        <fullName evidence="1">Glutathione S-transferase</fullName>
        <ecNumber evidence="1">2.5.1.18</ecNumber>
    </recommendedName>
</protein>